<dbReference type="NCBIfam" id="TIGR02870">
    <property type="entry name" value="spore_II_D"/>
    <property type="match status" value="1"/>
</dbReference>
<dbReference type="InterPro" id="IPR013486">
    <property type="entry name" value="SpoIID/LytB"/>
</dbReference>
<gene>
    <name evidence="3" type="primary">spoIID</name>
    <name evidence="3" type="ORF">FZC74_06660</name>
</gene>
<reference evidence="3 4" key="1">
    <citation type="submission" date="2019-08" db="EMBL/GenBank/DDBJ databases">
        <title>Bacillus genomes from the desert of Cuatro Cienegas, Coahuila.</title>
        <authorList>
            <person name="Olmedo-Alvarez G."/>
        </authorList>
    </citation>
    <scope>NUCLEOTIDE SEQUENCE [LARGE SCALE GENOMIC DNA]</scope>
    <source>
        <strain evidence="3 4">CH88_3T</strain>
    </source>
</reference>
<dbReference type="RefSeq" id="WP_148965316.1">
    <property type="nucleotide sequence ID" value="NZ_VTEU01000002.1"/>
</dbReference>
<keyword evidence="1" id="KW-0812">Transmembrane</keyword>
<dbReference type="NCBIfam" id="TIGR02669">
    <property type="entry name" value="SpoIID_LytB"/>
    <property type="match status" value="1"/>
</dbReference>
<dbReference type="GO" id="GO:0030435">
    <property type="term" value="P:sporulation resulting in formation of a cellular spore"/>
    <property type="evidence" value="ECO:0007669"/>
    <property type="project" value="InterPro"/>
</dbReference>
<protein>
    <submittedName>
        <fullName evidence="3">Stage II sporulation protein D</fullName>
    </submittedName>
</protein>
<dbReference type="GO" id="GO:0030288">
    <property type="term" value="C:outer membrane-bounded periplasmic space"/>
    <property type="evidence" value="ECO:0007669"/>
    <property type="project" value="TreeGrafter"/>
</dbReference>
<dbReference type="PANTHER" id="PTHR30032:SF4">
    <property type="entry name" value="AMIDASE ENHANCER"/>
    <property type="match status" value="1"/>
</dbReference>
<name>A0AA94WRE2_9BACI</name>
<feature type="transmembrane region" description="Helical" evidence="1">
    <location>
        <begin position="7"/>
        <end position="30"/>
    </location>
</feature>
<dbReference type="PANTHER" id="PTHR30032">
    <property type="entry name" value="N-ACETYLMURAMOYL-L-ALANINE AMIDASE-RELATED"/>
    <property type="match status" value="1"/>
</dbReference>
<keyword evidence="1" id="KW-1133">Transmembrane helix</keyword>
<organism evidence="3 4">
    <name type="scientific">Sutcliffiella horikoshii</name>
    <dbReference type="NCBI Taxonomy" id="79883"/>
    <lineage>
        <taxon>Bacteria</taxon>
        <taxon>Bacillati</taxon>
        <taxon>Bacillota</taxon>
        <taxon>Bacilli</taxon>
        <taxon>Bacillales</taxon>
        <taxon>Bacillaceae</taxon>
        <taxon>Sutcliffiella</taxon>
    </lineage>
</organism>
<evidence type="ECO:0000256" key="1">
    <source>
        <dbReference type="SAM" id="Phobius"/>
    </source>
</evidence>
<feature type="domain" description="Sporulation stage II protein D amidase enhancer LytB N-terminal" evidence="2">
    <location>
        <begin position="63"/>
        <end position="170"/>
    </location>
</feature>
<accession>A0AA94WRE2</accession>
<evidence type="ECO:0000313" key="4">
    <source>
        <dbReference type="Proteomes" id="UP000323393"/>
    </source>
</evidence>
<evidence type="ECO:0000313" key="3">
    <source>
        <dbReference type="EMBL" id="TYS59832.1"/>
    </source>
</evidence>
<keyword evidence="1" id="KW-0472">Membrane</keyword>
<dbReference type="Pfam" id="PF08486">
    <property type="entry name" value="SpoIID"/>
    <property type="match status" value="1"/>
</dbReference>
<evidence type="ECO:0000259" key="2">
    <source>
        <dbReference type="Pfam" id="PF08486"/>
    </source>
</evidence>
<dbReference type="Proteomes" id="UP000323393">
    <property type="component" value="Unassembled WGS sequence"/>
</dbReference>
<comment type="caution">
    <text evidence="3">The sequence shown here is derived from an EMBL/GenBank/DDBJ whole genome shotgun (WGS) entry which is preliminary data.</text>
</comment>
<proteinExistence type="predicted"/>
<dbReference type="AlphaFoldDB" id="A0AA94WRE2"/>
<dbReference type="InterPro" id="IPR051922">
    <property type="entry name" value="Bact_Sporulation_Assoc"/>
</dbReference>
<dbReference type="InterPro" id="IPR013693">
    <property type="entry name" value="SpoIID/LytB_N"/>
</dbReference>
<dbReference type="EMBL" id="VTEU01000002">
    <property type="protein sequence ID" value="TYS59832.1"/>
    <property type="molecule type" value="Genomic_DNA"/>
</dbReference>
<dbReference type="InterPro" id="IPR014225">
    <property type="entry name" value="Spore_II_D_firmicutes"/>
</dbReference>
<sequence length="342" mass="38264">MRNLKPIIVLTSILFVMVLMVPTLLVMPFVDKENGQLAEELQPNQQVQNQVEPIDSPIDVAVYRHKQEMIEKIPLEDYIVGVVASEMPADFELEALKAQALAARTYILRQLMAEEKLGTPEGADVTDTEQHQVYKSPEELKAAWAAEDFNWKMEKIKQAVAETAGSVLTYNNAPIDASYFSTSNGFTENSEEYWPNEIPYLRSVESPWDVDSEKYLSQVSLPIQDFQSKLGVTLGSDGSVGKIISRTTGNRVEAVDINGKKLSGREVRDILKLRSSDFTWERKGDNIVITTKGFGHGVGMSQYGANGMALEGKNYTQIISHYYKDVQIASADQYLNKVTAKR</sequence>